<keyword evidence="8" id="KW-1185">Reference proteome</keyword>
<dbReference type="Proteomes" id="UP000663877">
    <property type="component" value="Unassembled WGS sequence"/>
</dbReference>
<evidence type="ECO:0000313" key="3">
    <source>
        <dbReference type="EMBL" id="CAF0728261.1"/>
    </source>
</evidence>
<evidence type="ECO:0000313" key="2">
    <source>
        <dbReference type="EMBL" id="CAF0718718.1"/>
    </source>
</evidence>
<dbReference type="EMBL" id="CAJOAZ010000197">
    <property type="protein sequence ID" value="CAF3572830.1"/>
    <property type="molecule type" value="Genomic_DNA"/>
</dbReference>
<evidence type="ECO:0000313" key="9">
    <source>
        <dbReference type="Proteomes" id="UP000663877"/>
    </source>
</evidence>
<dbReference type="Proteomes" id="UP000663832">
    <property type="component" value="Unassembled WGS sequence"/>
</dbReference>
<organism evidence="4 9">
    <name type="scientific">Adineta steineri</name>
    <dbReference type="NCBI Taxonomy" id="433720"/>
    <lineage>
        <taxon>Eukaryota</taxon>
        <taxon>Metazoa</taxon>
        <taxon>Spiralia</taxon>
        <taxon>Gnathifera</taxon>
        <taxon>Rotifera</taxon>
        <taxon>Eurotatoria</taxon>
        <taxon>Bdelloidea</taxon>
        <taxon>Adinetida</taxon>
        <taxon>Adinetidae</taxon>
        <taxon>Adineta</taxon>
    </lineage>
</organism>
<dbReference type="Proteomes" id="UP000663845">
    <property type="component" value="Unassembled WGS sequence"/>
</dbReference>
<dbReference type="Proteomes" id="UP000663868">
    <property type="component" value="Unassembled WGS sequence"/>
</dbReference>
<dbReference type="EMBL" id="CAJNOG010000001">
    <property type="protein sequence ID" value="CAF0718718.1"/>
    <property type="molecule type" value="Genomic_DNA"/>
</dbReference>
<dbReference type="OrthoDB" id="10074933at2759"/>
<dbReference type="EMBL" id="CAJOBB010004118">
    <property type="protein sequence ID" value="CAF4074841.1"/>
    <property type="molecule type" value="Genomic_DNA"/>
</dbReference>
<evidence type="ECO:0000313" key="8">
    <source>
        <dbReference type="Proteomes" id="UP000663832"/>
    </source>
</evidence>
<dbReference type="EMBL" id="CAJNOM010000156">
    <property type="protein sequence ID" value="CAF1153847.1"/>
    <property type="molecule type" value="Genomic_DNA"/>
</dbReference>
<dbReference type="Proteomes" id="UP000663844">
    <property type="component" value="Unassembled WGS sequence"/>
</dbReference>
<evidence type="ECO:0000313" key="5">
    <source>
        <dbReference type="EMBL" id="CAF1153847.1"/>
    </source>
</evidence>
<comment type="caution">
    <text evidence="4">The sequence shown here is derived from an EMBL/GenBank/DDBJ whole genome shotgun (WGS) entry which is preliminary data.</text>
</comment>
<evidence type="ECO:0000313" key="7">
    <source>
        <dbReference type="EMBL" id="CAF4074841.1"/>
    </source>
</evidence>
<dbReference type="EMBL" id="CAJNOE010000001">
    <property type="protein sequence ID" value="CAF0711749.1"/>
    <property type="molecule type" value="Genomic_DNA"/>
</dbReference>
<sequence length="120" mass="13193">MANTNVLIKEVPSSILQQRYVSEQPVDRHLIEITDKQKSVFINAGIDSTCAKKRAAIIHKFNNGIITVVNAVSLPSISVAEQLELLSLNHSKEMRSNEEVSKSNCASDVRNSKCCAHCGK</sequence>
<dbReference type="EMBL" id="CAJNOM010000001">
    <property type="protein sequence ID" value="CAF0728261.1"/>
    <property type="molecule type" value="Genomic_DNA"/>
</dbReference>
<reference evidence="4" key="1">
    <citation type="submission" date="2021-02" db="EMBL/GenBank/DDBJ databases">
        <authorList>
            <person name="Nowell W R."/>
        </authorList>
    </citation>
    <scope>NUCLEOTIDE SEQUENCE</scope>
</reference>
<accession>A0A813VZB6</accession>
<evidence type="ECO:0000313" key="4">
    <source>
        <dbReference type="EMBL" id="CAF0847704.1"/>
    </source>
</evidence>
<evidence type="ECO:0000313" key="6">
    <source>
        <dbReference type="EMBL" id="CAF3572830.1"/>
    </source>
</evidence>
<dbReference type="EMBL" id="CAJNOI010000023">
    <property type="protein sequence ID" value="CAF0847704.1"/>
    <property type="molecule type" value="Genomic_DNA"/>
</dbReference>
<evidence type="ECO:0000313" key="1">
    <source>
        <dbReference type="EMBL" id="CAF0711749.1"/>
    </source>
</evidence>
<gene>
    <name evidence="4" type="ORF">BJG266_LOCUS7669</name>
    <name evidence="1" type="ORF">IZO911_LOCUS20</name>
    <name evidence="2" type="ORF">JYZ213_LOCUS16</name>
    <name evidence="7" type="ORF">KXQ929_LOCUS32977</name>
    <name evidence="6" type="ORF">OXD698_LOCUS4998</name>
    <name evidence="5" type="ORF">QVE165_LOCUS23169</name>
    <name evidence="3" type="ORF">QVE165_LOCUS28</name>
</gene>
<proteinExistence type="predicted"/>
<dbReference type="AlphaFoldDB" id="A0A813VZB6"/>
<name>A0A813VZB6_9BILA</name>
<dbReference type="Proteomes" id="UP000663860">
    <property type="component" value="Unassembled WGS sequence"/>
</dbReference>
<protein>
    <submittedName>
        <fullName evidence="4">Uncharacterized protein</fullName>
    </submittedName>
</protein>